<dbReference type="InterPro" id="IPR051162">
    <property type="entry name" value="T4SS_component"/>
</dbReference>
<comment type="caution">
    <text evidence="1">The sequence shown here is derived from an EMBL/GenBank/DDBJ whole genome shotgun (WGS) entry which is preliminary data.</text>
</comment>
<dbReference type="Proteomes" id="UP000220005">
    <property type="component" value="Unassembled WGS sequence"/>
</dbReference>
<name>A0A174CHV2_9FIRM</name>
<evidence type="ECO:0000313" key="1">
    <source>
        <dbReference type="EMBL" id="PDX81816.1"/>
    </source>
</evidence>
<accession>A0A174CHV2</accession>
<evidence type="ECO:0000313" key="2">
    <source>
        <dbReference type="Proteomes" id="UP000220005"/>
    </source>
</evidence>
<protein>
    <submittedName>
        <fullName evidence="1">ATP-binding protein</fullName>
    </submittedName>
</protein>
<dbReference type="EMBL" id="NMTY01000009">
    <property type="protein sequence ID" value="PDX81816.1"/>
    <property type="molecule type" value="Genomic_DNA"/>
</dbReference>
<sequence>MNPYSTELRRAMTLADQILALKQNRGLVDADAMQVDAGAFFPNISRWTQMCGFRMSGPPEAGKALLQKAAARWLRAAHQSGAASAFVFRTDHGSAAAFYGSSIDNAALFQSLLPECETRPQASWFSGGYRCSGLFLGTFTADGVAEALASSGLDRCYAAFIALPAADADIQALLEDDRRLARQLEPCKAFPRVCGSASRRTVEVPVQNVAAALDALQEEITLLEKARSTGLVQAVIRFGADSRTDYLQLAGIIRACLAGREEQPGFEPIRCFDLQGDFRYPETCLAIPRAAVRLPDGTAAAVYVASLQSAEAAASFCVPPTCACPGFYVQNPVEDEGCRELFPVVRPIAAAGVTAGRVLGSGAPAAIPFSALLCHTAVFGACCTGKTTLVKNLLVDLWARQQTPFVVLEAAKKEYNALLGQIPSLMVYTSGADGPLLRINPLRPEDGTLIENHAAAVTLALTASTGAEHPIPEAFSGLLQQTYHRFGWEYGMAAYTDPAKPFPTFADVLAGVEDYVAHHARYGPEVRQNLTGALELRAETMTSGALGRVFADPFGMTAKQLLTVPTVLELADFSEEATAFLMNILMFRFQSYLQRLPESSALQRLIVLEEAHNVFRKTDAEDSALARSNLAFDKMFAEIRASGTGLVLSDQRPSLMPDSVMANTAVKLCLGMDSGEDRGCMGSVMDLSVLQRRALHAFRPGECLMTVRGTHGVFHLQTEKPGTSGSFTAACLVCGSRFRCRKSAVQGLLAPLDAGQMQYHLARIRADPYNIPVLAENIEQMLQQLRITAAAPTKLCLLGEMLAGAGVPLGESRQIVTAYHNHLKGGTV</sequence>
<dbReference type="PANTHER" id="PTHR30121:SF6">
    <property type="entry name" value="SLR6007 PROTEIN"/>
    <property type="match status" value="1"/>
</dbReference>
<keyword evidence="1" id="KW-0547">Nucleotide-binding</keyword>
<gene>
    <name evidence="1" type="ORF">CGS58_04620</name>
</gene>
<dbReference type="InterPro" id="IPR027417">
    <property type="entry name" value="P-loop_NTPase"/>
</dbReference>
<dbReference type="AlphaFoldDB" id="A0A174CHV2"/>
<dbReference type="PANTHER" id="PTHR30121">
    <property type="entry name" value="UNCHARACTERIZED PROTEIN YJGR-RELATED"/>
    <property type="match status" value="1"/>
</dbReference>
<reference evidence="1 2" key="1">
    <citation type="journal article" date="2017" name="Front. Microbiol.">
        <title>New Insights into the Diversity of the Genus Faecalibacterium.</title>
        <authorList>
            <person name="Benevides L."/>
            <person name="Burman S."/>
            <person name="Martin R."/>
            <person name="Robert V."/>
            <person name="Thomas M."/>
            <person name="Miquel S."/>
            <person name="Chain F."/>
            <person name="Sokol H."/>
            <person name="Bermudez-Humaran L.G."/>
            <person name="Morrison M."/>
            <person name="Langella P."/>
            <person name="Azevedo V.A."/>
            <person name="Chatel J.M."/>
            <person name="Soares S."/>
        </authorList>
    </citation>
    <scope>NUCLEOTIDE SEQUENCE [LARGE SCALE GENOMIC DNA]</scope>
    <source>
        <strain evidence="1 2">CNCM I 4575</strain>
    </source>
</reference>
<dbReference type="SUPFAM" id="SSF52540">
    <property type="entry name" value="P-loop containing nucleoside triphosphate hydrolases"/>
    <property type="match status" value="1"/>
</dbReference>
<dbReference type="OrthoDB" id="9806951at2"/>
<keyword evidence="1" id="KW-0067">ATP-binding</keyword>
<dbReference type="RefSeq" id="WP_055191659.1">
    <property type="nucleotide sequence ID" value="NZ_NMTY01000009.1"/>
</dbReference>
<organism evidence="1 2">
    <name type="scientific">Faecalibacterium prausnitzii</name>
    <dbReference type="NCBI Taxonomy" id="853"/>
    <lineage>
        <taxon>Bacteria</taxon>
        <taxon>Bacillati</taxon>
        <taxon>Bacillota</taxon>
        <taxon>Clostridia</taxon>
        <taxon>Eubacteriales</taxon>
        <taxon>Oscillospiraceae</taxon>
        <taxon>Faecalibacterium</taxon>
    </lineage>
</organism>
<dbReference type="GO" id="GO:0005524">
    <property type="term" value="F:ATP binding"/>
    <property type="evidence" value="ECO:0007669"/>
    <property type="project" value="UniProtKB-KW"/>
</dbReference>
<dbReference type="Gene3D" id="3.40.50.300">
    <property type="entry name" value="P-loop containing nucleotide triphosphate hydrolases"/>
    <property type="match status" value="1"/>
</dbReference>
<proteinExistence type="predicted"/>